<dbReference type="SUPFAM" id="SSF53098">
    <property type="entry name" value="Ribonuclease H-like"/>
    <property type="match status" value="1"/>
</dbReference>
<dbReference type="GO" id="GO:0003676">
    <property type="term" value="F:nucleic acid binding"/>
    <property type="evidence" value="ECO:0007669"/>
    <property type="project" value="InterPro"/>
</dbReference>
<dbReference type="Proteomes" id="UP001454036">
    <property type="component" value="Unassembled WGS sequence"/>
</dbReference>
<dbReference type="InterPro" id="IPR036397">
    <property type="entry name" value="RNaseH_sf"/>
</dbReference>
<protein>
    <submittedName>
        <fullName evidence="1">Uncharacterized protein</fullName>
    </submittedName>
</protein>
<dbReference type="Gene3D" id="3.30.420.10">
    <property type="entry name" value="Ribonuclease H-like superfamily/Ribonuclease H"/>
    <property type="match status" value="1"/>
</dbReference>
<dbReference type="InterPro" id="IPR052160">
    <property type="entry name" value="Gypsy_RT_Integrase-like"/>
</dbReference>
<sequence>MLTTYVKKCDACQQMQNAPQLPTSSLTPVVSPIPFAMWGIDLVRKLPKAEGGAEFTIVAVEYFSKWVEAAPLKKTRSEEVVQFLWEKTSRGLKSQKYLRGSLVYGTEPVLPAEVGLPIYKRIGFEEESNDWKLKEYLNFVDELRDEALYKTLKYKQLMARTYNQRVKNCQFH</sequence>
<dbReference type="AlphaFoldDB" id="A0AAV3R5L7"/>
<keyword evidence="2" id="KW-1185">Reference proteome</keyword>
<gene>
    <name evidence="1" type="ORF">LIER_25671</name>
</gene>
<proteinExistence type="predicted"/>
<dbReference type="PANTHER" id="PTHR47266">
    <property type="entry name" value="ENDONUCLEASE-RELATED"/>
    <property type="match status" value="1"/>
</dbReference>
<reference evidence="1 2" key="1">
    <citation type="submission" date="2024-01" db="EMBL/GenBank/DDBJ databases">
        <title>The complete chloroplast genome sequence of Lithospermum erythrorhizon: insights into the phylogenetic relationship among Boraginaceae species and the maternal lineages of purple gromwells.</title>
        <authorList>
            <person name="Okada T."/>
            <person name="Watanabe K."/>
        </authorList>
    </citation>
    <scope>NUCLEOTIDE SEQUENCE [LARGE SCALE GENOMIC DNA]</scope>
</reference>
<organism evidence="1 2">
    <name type="scientific">Lithospermum erythrorhizon</name>
    <name type="common">Purple gromwell</name>
    <name type="synonym">Lithospermum officinale var. erythrorhizon</name>
    <dbReference type="NCBI Taxonomy" id="34254"/>
    <lineage>
        <taxon>Eukaryota</taxon>
        <taxon>Viridiplantae</taxon>
        <taxon>Streptophyta</taxon>
        <taxon>Embryophyta</taxon>
        <taxon>Tracheophyta</taxon>
        <taxon>Spermatophyta</taxon>
        <taxon>Magnoliopsida</taxon>
        <taxon>eudicotyledons</taxon>
        <taxon>Gunneridae</taxon>
        <taxon>Pentapetalae</taxon>
        <taxon>asterids</taxon>
        <taxon>lamiids</taxon>
        <taxon>Boraginales</taxon>
        <taxon>Boraginaceae</taxon>
        <taxon>Boraginoideae</taxon>
        <taxon>Lithospermeae</taxon>
        <taxon>Lithospermum</taxon>
    </lineage>
</organism>
<dbReference type="EMBL" id="BAABME010007782">
    <property type="protein sequence ID" value="GAA0171697.1"/>
    <property type="molecule type" value="Genomic_DNA"/>
</dbReference>
<dbReference type="InterPro" id="IPR012337">
    <property type="entry name" value="RNaseH-like_sf"/>
</dbReference>
<name>A0AAV3R5L7_LITER</name>
<accession>A0AAV3R5L7</accession>
<comment type="caution">
    <text evidence="1">The sequence shown here is derived from an EMBL/GenBank/DDBJ whole genome shotgun (WGS) entry which is preliminary data.</text>
</comment>
<evidence type="ECO:0000313" key="2">
    <source>
        <dbReference type="Proteomes" id="UP001454036"/>
    </source>
</evidence>
<evidence type="ECO:0000313" key="1">
    <source>
        <dbReference type="EMBL" id="GAA0171697.1"/>
    </source>
</evidence>